<dbReference type="InterPro" id="IPR005135">
    <property type="entry name" value="Endo/exonuclease/phosphatase"/>
</dbReference>
<reference evidence="3 4" key="1">
    <citation type="journal article" date="2018" name="Nat. Ecol. Evol.">
        <title>Pezizomycetes genomes reveal the molecular basis of ectomycorrhizal truffle lifestyle.</title>
        <authorList>
            <person name="Murat C."/>
            <person name="Payen T."/>
            <person name="Noel B."/>
            <person name="Kuo A."/>
            <person name="Morin E."/>
            <person name="Chen J."/>
            <person name="Kohler A."/>
            <person name="Krizsan K."/>
            <person name="Balestrini R."/>
            <person name="Da Silva C."/>
            <person name="Montanini B."/>
            <person name="Hainaut M."/>
            <person name="Levati E."/>
            <person name="Barry K.W."/>
            <person name="Belfiori B."/>
            <person name="Cichocki N."/>
            <person name="Clum A."/>
            <person name="Dockter R.B."/>
            <person name="Fauchery L."/>
            <person name="Guy J."/>
            <person name="Iotti M."/>
            <person name="Le Tacon F."/>
            <person name="Lindquist E.A."/>
            <person name="Lipzen A."/>
            <person name="Malagnac F."/>
            <person name="Mello A."/>
            <person name="Molinier V."/>
            <person name="Miyauchi S."/>
            <person name="Poulain J."/>
            <person name="Riccioni C."/>
            <person name="Rubini A."/>
            <person name="Sitrit Y."/>
            <person name="Splivallo R."/>
            <person name="Traeger S."/>
            <person name="Wang M."/>
            <person name="Zifcakova L."/>
            <person name="Wipf D."/>
            <person name="Zambonelli A."/>
            <person name="Paolocci F."/>
            <person name="Nowrousian M."/>
            <person name="Ottonello S."/>
            <person name="Baldrian P."/>
            <person name="Spatafora J.W."/>
            <person name="Henrissat B."/>
            <person name="Nagy L.G."/>
            <person name="Aury J.M."/>
            <person name="Wincker P."/>
            <person name="Grigoriev I.V."/>
            <person name="Bonfante P."/>
            <person name="Martin F.M."/>
        </authorList>
    </citation>
    <scope>NUCLEOTIDE SEQUENCE [LARGE SCALE GENOMIC DNA]</scope>
    <source>
        <strain evidence="3 4">RN42</strain>
    </source>
</reference>
<gene>
    <name evidence="3" type="ORF">BJ508DRAFT_336303</name>
</gene>
<dbReference type="Gene3D" id="3.60.10.10">
    <property type="entry name" value="Endonuclease/exonuclease/phosphatase"/>
    <property type="match status" value="1"/>
</dbReference>
<dbReference type="SUPFAM" id="SSF56219">
    <property type="entry name" value="DNase I-like"/>
    <property type="match status" value="1"/>
</dbReference>
<proteinExistence type="predicted"/>
<name>A0A3N4H901_ASCIM</name>
<dbReference type="STRING" id="1160509.A0A3N4H901"/>
<keyword evidence="4" id="KW-1185">Reference proteome</keyword>
<feature type="region of interest" description="Disordered" evidence="1">
    <location>
        <begin position="588"/>
        <end position="632"/>
    </location>
</feature>
<feature type="domain" description="Endonuclease/exonuclease/phosphatase" evidence="2">
    <location>
        <begin position="6"/>
        <end position="204"/>
    </location>
</feature>
<organism evidence="3 4">
    <name type="scientific">Ascobolus immersus RN42</name>
    <dbReference type="NCBI Taxonomy" id="1160509"/>
    <lineage>
        <taxon>Eukaryota</taxon>
        <taxon>Fungi</taxon>
        <taxon>Dikarya</taxon>
        <taxon>Ascomycota</taxon>
        <taxon>Pezizomycotina</taxon>
        <taxon>Pezizomycetes</taxon>
        <taxon>Pezizales</taxon>
        <taxon>Ascobolaceae</taxon>
        <taxon>Ascobolus</taxon>
    </lineage>
</organism>
<evidence type="ECO:0000259" key="2">
    <source>
        <dbReference type="Pfam" id="PF03372"/>
    </source>
</evidence>
<evidence type="ECO:0000313" key="4">
    <source>
        <dbReference type="Proteomes" id="UP000275078"/>
    </source>
</evidence>
<dbReference type="Proteomes" id="UP000275078">
    <property type="component" value="Unassembled WGS sequence"/>
</dbReference>
<sequence>MKIGTINVGGWSSTVQRKNGICRIMQILPDILAIQEPNTTSLTTLNSAFFAEYNIISAKLSGLIIRKTHPIANHGTIPNGRVTWADISINNQATRVISAYAPARLPDRQMFFADDDMQLLRAHYTGATILLGDLNDYPNNLLDRSSSASGTGVGRCWDTLTPFLEDFTDIPRALHPDTPLFSNTVTSRGEVLTRTRIDHIFTNTPYDLSLHTVTLHAFPHSQHSLVLWNWAGRPELPHAPEIPRGDGTWSLHIGHIKDENIQRFIEAHLEQMISKHRGPWSSEDWLSMKSSTLTIIRRITKTARSTTSAEAVTQLQEQLAAMDLQDPRIKSTMQKLQREEEILHTVMTAKLQKWSTSMELLPSCRYEKTMAPPPLQIRMADGIKLATSVRELTTTAHDFYKKATTPDPATCYTHPSSTTEGLGRENIVNRGVKLPDYLTLPVTPDEVSIKIRSAPNGSSPGIDGLPYEFSKRHASTLVPVLAAAINSVLDTGTLGPTQQLAYPTLLGKLLPKKVPPGGDAHNLKFKRPLNIADTNYRIASLVVNQRLAPYAARIITGNQTAFLKGRGMEENGLTHYLLHELSADSFTTIDTDDPSLASPTPSPNTPTETNPIPAQRSSTTARNSVPGPGEGL</sequence>
<dbReference type="PANTHER" id="PTHR19446">
    <property type="entry name" value="REVERSE TRANSCRIPTASES"/>
    <property type="match status" value="1"/>
</dbReference>
<dbReference type="OrthoDB" id="5598377at2759"/>
<accession>A0A3N4H901</accession>
<protein>
    <submittedName>
        <fullName evidence="3">DNase I-like protein</fullName>
    </submittedName>
</protein>
<dbReference type="AlphaFoldDB" id="A0A3N4H901"/>
<dbReference type="Pfam" id="PF03372">
    <property type="entry name" value="Exo_endo_phos"/>
    <property type="match status" value="1"/>
</dbReference>
<evidence type="ECO:0000313" key="3">
    <source>
        <dbReference type="EMBL" id="RPA71189.1"/>
    </source>
</evidence>
<evidence type="ECO:0000256" key="1">
    <source>
        <dbReference type="SAM" id="MobiDB-lite"/>
    </source>
</evidence>
<dbReference type="GO" id="GO:0003824">
    <property type="term" value="F:catalytic activity"/>
    <property type="evidence" value="ECO:0007669"/>
    <property type="project" value="InterPro"/>
</dbReference>
<dbReference type="EMBL" id="ML119960">
    <property type="protein sequence ID" value="RPA71189.1"/>
    <property type="molecule type" value="Genomic_DNA"/>
</dbReference>
<dbReference type="InterPro" id="IPR036691">
    <property type="entry name" value="Endo/exonu/phosph_ase_sf"/>
</dbReference>